<dbReference type="GeneID" id="20221997"/>
<evidence type="ECO:0000256" key="6">
    <source>
        <dbReference type="ARBA" id="ARBA00023136"/>
    </source>
</evidence>
<keyword evidence="5 7" id="KW-1133">Transmembrane helix</keyword>
<feature type="transmembrane region" description="Helical" evidence="7">
    <location>
        <begin position="274"/>
        <end position="300"/>
    </location>
</feature>
<feature type="transmembrane region" description="Helical" evidence="7">
    <location>
        <begin position="20"/>
        <end position="43"/>
    </location>
</feature>
<organism evidence="9">
    <name type="scientific">Aureococcus anophagefferens</name>
    <name type="common">Harmful bloom alga</name>
    <dbReference type="NCBI Taxonomy" id="44056"/>
    <lineage>
        <taxon>Eukaryota</taxon>
        <taxon>Sar</taxon>
        <taxon>Stramenopiles</taxon>
        <taxon>Ochrophyta</taxon>
        <taxon>Pelagophyceae</taxon>
        <taxon>Pelagomonadales</taxon>
        <taxon>Pelagomonadaceae</taxon>
        <taxon>Aureococcus</taxon>
    </lineage>
</organism>
<dbReference type="InterPro" id="IPR004240">
    <property type="entry name" value="EMP70"/>
</dbReference>
<comment type="subcellular location">
    <subcellularLocation>
        <location evidence="1">Membrane</location>
        <topology evidence="1">Multi-pass membrane protein</topology>
    </subcellularLocation>
</comment>
<evidence type="ECO:0000313" key="9">
    <source>
        <dbReference type="Proteomes" id="UP000002729"/>
    </source>
</evidence>
<evidence type="ECO:0000256" key="1">
    <source>
        <dbReference type="ARBA" id="ARBA00004141"/>
    </source>
</evidence>
<evidence type="ECO:0000256" key="3">
    <source>
        <dbReference type="ARBA" id="ARBA00022692"/>
    </source>
</evidence>
<dbReference type="RefSeq" id="XP_009043049.1">
    <property type="nucleotide sequence ID" value="XM_009044801.1"/>
</dbReference>
<evidence type="ECO:0000256" key="5">
    <source>
        <dbReference type="ARBA" id="ARBA00022989"/>
    </source>
</evidence>
<protein>
    <recommendedName>
        <fullName evidence="7">Transmembrane 9 superfamily member</fullName>
    </recommendedName>
</protein>
<dbReference type="GO" id="GO:0072657">
    <property type="term" value="P:protein localization to membrane"/>
    <property type="evidence" value="ECO:0007669"/>
    <property type="project" value="TreeGrafter"/>
</dbReference>
<evidence type="ECO:0000256" key="7">
    <source>
        <dbReference type="RuleBase" id="RU363079"/>
    </source>
</evidence>
<dbReference type="AlphaFoldDB" id="F0YRK7"/>
<dbReference type="KEGG" id="aaf:AURANDRAFT_39530"/>
<gene>
    <name evidence="8" type="ORF">AURANDRAFT_39530</name>
</gene>
<feature type="transmembrane region" description="Helical" evidence="7">
    <location>
        <begin position="84"/>
        <end position="109"/>
    </location>
</feature>
<sequence>MSRYHDSRFLPGTFEIHWLSIINSFVLVLLLTAFLTIIMMRVLKNDFSRYMEVEEDEIGEEETGWKLINGDVFRFPPLCSCLSALIGAGAHLFCVTFLLLICAITNCFVPTKRGAILTAMIILYACTAPVGGFVSGRLFRQLGGDAWLANALFAALVFPVPLALVFVWVNSVALAHGSSAALPAVAVIIVVALYGLVAFPFTLGGAILGRQISTDFHAPCRTTRLPREIPPEMPWYRLPPAQMFMAGFLPFSAIYIELHYIFASLWGHKIYTLFGILFLAFVMLVIVTAFITVSLVYFQLAREDYRWWWRSLLCGGSTGAFIYAYSFFYFFNRSSMDGMIQGSFYFGYMAVISYAFFLMLGSVGFHSTLAFVCHIYSVVKAD</sequence>
<dbReference type="PANTHER" id="PTHR10766:SF177">
    <property type="entry name" value="TRANSMEMBRANE 9 SUPERFAMILY MEMBER 1"/>
    <property type="match status" value="1"/>
</dbReference>
<feature type="transmembrane region" description="Helical" evidence="7">
    <location>
        <begin position="181"/>
        <end position="203"/>
    </location>
</feature>
<feature type="transmembrane region" description="Helical" evidence="7">
    <location>
        <begin position="115"/>
        <end position="135"/>
    </location>
</feature>
<name>F0YRK7_AURAN</name>
<comment type="similarity">
    <text evidence="2 7">Belongs to the nonaspanin (TM9SF) (TC 9.A.2) family.</text>
</comment>
<keyword evidence="3 7" id="KW-0812">Transmembrane</keyword>
<feature type="transmembrane region" description="Helical" evidence="7">
    <location>
        <begin position="351"/>
        <end position="379"/>
    </location>
</feature>
<keyword evidence="4" id="KW-0732">Signal</keyword>
<accession>F0YRK7</accession>
<dbReference type="EMBL" id="GL833671">
    <property type="protein sequence ID" value="EGB02253.1"/>
    <property type="molecule type" value="Genomic_DNA"/>
</dbReference>
<evidence type="ECO:0000256" key="4">
    <source>
        <dbReference type="ARBA" id="ARBA00022729"/>
    </source>
</evidence>
<dbReference type="OrthoDB" id="1666796at2759"/>
<dbReference type="InParanoid" id="F0YRK7"/>
<keyword evidence="6 7" id="KW-0472">Membrane</keyword>
<feature type="transmembrane region" description="Helical" evidence="7">
    <location>
        <begin position="312"/>
        <end position="331"/>
    </location>
</feature>
<evidence type="ECO:0000313" key="8">
    <source>
        <dbReference type="EMBL" id="EGB02253.1"/>
    </source>
</evidence>
<evidence type="ECO:0000256" key="2">
    <source>
        <dbReference type="ARBA" id="ARBA00005227"/>
    </source>
</evidence>
<dbReference type="Pfam" id="PF02990">
    <property type="entry name" value="EMP70"/>
    <property type="match status" value="1"/>
</dbReference>
<dbReference type="Proteomes" id="UP000002729">
    <property type="component" value="Unassembled WGS sequence"/>
</dbReference>
<reference evidence="8 9" key="1">
    <citation type="journal article" date="2011" name="Proc. Natl. Acad. Sci. U.S.A.">
        <title>Niche of harmful alga Aureococcus anophagefferens revealed through ecogenomics.</title>
        <authorList>
            <person name="Gobler C.J."/>
            <person name="Berry D.L."/>
            <person name="Dyhrman S.T."/>
            <person name="Wilhelm S.W."/>
            <person name="Salamov A."/>
            <person name="Lobanov A.V."/>
            <person name="Zhang Y."/>
            <person name="Collier J.L."/>
            <person name="Wurch L.L."/>
            <person name="Kustka A.B."/>
            <person name="Dill B.D."/>
            <person name="Shah M."/>
            <person name="VerBerkmoes N.C."/>
            <person name="Kuo A."/>
            <person name="Terry A."/>
            <person name="Pangilinan J."/>
            <person name="Lindquist E.A."/>
            <person name="Lucas S."/>
            <person name="Paulsen I.T."/>
            <person name="Hattenrath-Lehmann T.K."/>
            <person name="Talmage S.C."/>
            <person name="Walker E.A."/>
            <person name="Koch F."/>
            <person name="Burson A.M."/>
            <person name="Marcoval M.A."/>
            <person name="Tang Y.Z."/>
            <person name="Lecleir G.R."/>
            <person name="Coyne K.J."/>
            <person name="Berg G.M."/>
            <person name="Bertrand E.M."/>
            <person name="Saito M.A."/>
            <person name="Gladyshev V.N."/>
            <person name="Grigoriev I.V."/>
        </authorList>
    </citation>
    <scope>NUCLEOTIDE SEQUENCE [LARGE SCALE GENOMIC DNA]</scope>
    <source>
        <strain evidence="9">CCMP 1984</strain>
    </source>
</reference>
<keyword evidence="9" id="KW-1185">Reference proteome</keyword>
<feature type="transmembrane region" description="Helical" evidence="7">
    <location>
        <begin position="243"/>
        <end position="262"/>
    </location>
</feature>
<feature type="transmembrane region" description="Helical" evidence="7">
    <location>
        <begin position="147"/>
        <end position="169"/>
    </location>
</feature>
<dbReference type="PANTHER" id="PTHR10766">
    <property type="entry name" value="TRANSMEMBRANE 9 SUPERFAMILY PROTEIN"/>
    <property type="match status" value="1"/>
</dbReference>
<dbReference type="OMA" id="WKETQIP"/>
<dbReference type="GO" id="GO:0016020">
    <property type="term" value="C:membrane"/>
    <property type="evidence" value="ECO:0007669"/>
    <property type="project" value="UniProtKB-SubCell"/>
</dbReference>
<proteinExistence type="inferred from homology"/>
<dbReference type="eggNOG" id="KOG1277">
    <property type="taxonomic scope" value="Eukaryota"/>
</dbReference>